<dbReference type="RefSeq" id="XP_056037840.1">
    <property type="nucleotide sequence ID" value="XM_056182782.1"/>
</dbReference>
<dbReference type="Proteomes" id="UP001212411">
    <property type="component" value="Chromosome 2"/>
</dbReference>
<dbReference type="AlphaFoldDB" id="A0AAE9WC15"/>
<evidence type="ECO:0000313" key="2">
    <source>
        <dbReference type="Proteomes" id="UP001212411"/>
    </source>
</evidence>
<dbReference type="KEGG" id="som:SOMG_03995"/>
<protein>
    <submittedName>
        <fullName evidence="1">Uncharacterized protein</fullName>
    </submittedName>
</protein>
<accession>A0AAE9WC15</accession>
<dbReference type="GeneID" id="80877471"/>
<dbReference type="EMBL" id="CP115612">
    <property type="protein sequence ID" value="WBW73597.1"/>
    <property type="molecule type" value="Genomic_DNA"/>
</dbReference>
<name>A0AAE9WC15_9SCHI</name>
<evidence type="ECO:0000313" key="1">
    <source>
        <dbReference type="EMBL" id="WBW73597.1"/>
    </source>
</evidence>
<proteinExistence type="predicted"/>
<organism evidence="1 2">
    <name type="scientific">Schizosaccharomyces osmophilus</name>
    <dbReference type="NCBI Taxonomy" id="2545709"/>
    <lineage>
        <taxon>Eukaryota</taxon>
        <taxon>Fungi</taxon>
        <taxon>Dikarya</taxon>
        <taxon>Ascomycota</taxon>
        <taxon>Taphrinomycotina</taxon>
        <taxon>Schizosaccharomycetes</taxon>
        <taxon>Schizosaccharomycetales</taxon>
        <taxon>Schizosaccharomycetaceae</taxon>
        <taxon>Schizosaccharomyces</taxon>
    </lineage>
</organism>
<keyword evidence="2" id="KW-1185">Reference proteome</keyword>
<gene>
    <name evidence="1" type="ORF">SOMG_03995</name>
</gene>
<sequence>MLAKTLLENLEKRLKHLELLMSFFDPNRMKYLREMETRLLESNAYYELYNEYKNIIQSTITCSEKRTLIFEPELSNMEALLNFCNDTKKIASYDQRRFAKDFLLFLNEHRVALKQFTHLQQLLNEHHELLKRTVRLILFHYIEPMLLQNHVLVDLRLRLRILERKVANETPHYP</sequence>
<reference evidence="1 2" key="1">
    <citation type="journal article" date="2023" name="G3 (Bethesda)">
        <title>A high-quality reference genome for the fission yeast Schizosaccharomyces osmophilus.</title>
        <authorList>
            <person name="Jia G.S."/>
            <person name="Zhang W.C."/>
            <person name="Liang Y."/>
            <person name="Liu X.H."/>
            <person name="Rhind N."/>
            <person name="Pidoux A."/>
            <person name="Brysch-Herzberg M."/>
            <person name="Du L.L."/>
        </authorList>
    </citation>
    <scope>NUCLEOTIDE SEQUENCE [LARGE SCALE GENOMIC DNA]</scope>
    <source>
        <strain evidence="1 2">CBS 15793</strain>
    </source>
</reference>